<dbReference type="SUPFAM" id="SSF55753">
    <property type="entry name" value="Actin depolymerizing proteins"/>
    <property type="match status" value="1"/>
</dbReference>
<feature type="compositionally biased region" description="Basic and acidic residues" evidence="2">
    <location>
        <begin position="468"/>
        <end position="482"/>
    </location>
</feature>
<evidence type="ECO:0000313" key="4">
    <source>
        <dbReference type="Proteomes" id="UP000308199"/>
    </source>
</evidence>
<feature type="non-terminal residue" evidence="3">
    <location>
        <position position="1"/>
    </location>
</feature>
<keyword evidence="4" id="KW-1185">Reference proteome</keyword>
<evidence type="ECO:0000313" key="3">
    <source>
        <dbReference type="EMBL" id="THH08146.1"/>
    </source>
</evidence>
<accession>A0A4S4L921</accession>
<protein>
    <recommendedName>
        <fullName evidence="5">Gelsolin-like domain-containing protein</fullName>
    </recommendedName>
</protein>
<feature type="compositionally biased region" description="Low complexity" evidence="2">
    <location>
        <begin position="387"/>
        <end position="401"/>
    </location>
</feature>
<evidence type="ECO:0000256" key="1">
    <source>
        <dbReference type="ARBA" id="ARBA00022737"/>
    </source>
</evidence>
<feature type="compositionally biased region" description="Low complexity" evidence="2">
    <location>
        <begin position="59"/>
        <end position="78"/>
    </location>
</feature>
<feature type="compositionally biased region" description="Polar residues" evidence="2">
    <location>
        <begin position="290"/>
        <end position="308"/>
    </location>
</feature>
<feature type="compositionally biased region" description="Basic and acidic residues" evidence="2">
    <location>
        <begin position="165"/>
        <end position="187"/>
    </location>
</feature>
<feature type="compositionally biased region" description="Low complexity" evidence="2">
    <location>
        <begin position="14"/>
        <end position="30"/>
    </location>
</feature>
<dbReference type="PANTHER" id="PTHR11977:SF51">
    <property type="entry name" value="PROTEIN FLIGHTLESS-1 HOMOLOG"/>
    <property type="match status" value="1"/>
</dbReference>
<organism evidence="3 4">
    <name type="scientific">Phellinidium pouzarii</name>
    <dbReference type="NCBI Taxonomy" id="167371"/>
    <lineage>
        <taxon>Eukaryota</taxon>
        <taxon>Fungi</taxon>
        <taxon>Dikarya</taxon>
        <taxon>Basidiomycota</taxon>
        <taxon>Agaricomycotina</taxon>
        <taxon>Agaricomycetes</taxon>
        <taxon>Hymenochaetales</taxon>
        <taxon>Hymenochaetaceae</taxon>
        <taxon>Phellinidium</taxon>
    </lineage>
</organism>
<feature type="region of interest" description="Disordered" evidence="2">
    <location>
        <begin position="1"/>
        <end position="223"/>
    </location>
</feature>
<gene>
    <name evidence="3" type="ORF">EW145_g2904</name>
</gene>
<dbReference type="Proteomes" id="UP000308199">
    <property type="component" value="Unassembled WGS sequence"/>
</dbReference>
<dbReference type="InterPro" id="IPR007122">
    <property type="entry name" value="Villin/Gelsolin"/>
</dbReference>
<dbReference type="PANTHER" id="PTHR11977">
    <property type="entry name" value="VILLIN"/>
    <property type="match status" value="1"/>
</dbReference>
<proteinExistence type="predicted"/>
<feature type="compositionally biased region" description="Basic and acidic residues" evidence="2">
    <location>
        <begin position="127"/>
        <end position="142"/>
    </location>
</feature>
<feature type="compositionally biased region" description="Basic and acidic residues" evidence="2">
    <location>
        <begin position="35"/>
        <end position="44"/>
    </location>
</feature>
<sequence length="898" mass="98488">TPTKKASVLDRWNPSQWSPSPGSSPVSASPLRKAKTTDIYDTRSEFSPSPEPKRPAPPLKAKSQTNSSSSPAKAPSKARSAHGDSFPLGSSNTLFSYIKPMKTGDAPPTDAAENQQQQRAKTPSKQVDYERSYGARIDEHGVRARSRSRTRSDSPSTKAAFPARGDTKADLASEASRRPLSHPTKDRARVRRKGTTDTMTGGLAQDTAKETNPAASDWTPSVPENTKLLISTAKVAPSTIEISASPTVMQPQEARTVAPQPRGENIRRLQDSWENQAPIGVRPLRKPSLATPSPTRESFGSAPSNTKPIKQALPGLANVHNVVPPPSPPLTPPLTVCAETESRPPSSPGRHSRIPSTGSRPTVMAVAQTFNTNEVASLSPTVPSFLRSPTAPTSPRSPISPLREERSGGWDEVGSERTITPAAIKAERRRSNYDKYANFTLPVLTEEKTPVSSPAGTLKKVDVTTVHKDAQQDGQVSERVEGQTRGPDMSQLKVHIDVTDESVPPVNAAKIWDQRLPMYVPVPDLRAISVEVLCIDGGSTVEIMRGTSGAFMFYDTEIIAVVHRAKSRASGLVATKVWSWRGRRCEAGEREERKMLELAKRYGTALIKCEQCGEPQELVHVLGGSLIVRQGKRSLWSAENTTMHRARTWAGLLLIDEVDLNVRSLCSGFSYCVSVLDTLWVWYGCGSAPAERDAALRYAQMLTSASASEKDLVEVEEGEEDEMFWMYLGEDGYARADYWKWRKGEKGVDPRVWFVDYSKSGSEIRELETLPPVAKVRNAVLVLHLAYEIFVLVGSEARGERRDIKTGLTFAQELSSHTARSKPFRPPVHVLIFPSQIPVDLRAAVRGLDDEAIHNTDTPDHMNLLTLDGAWAHIQQKVWDRKDLEDGSMMPLGVSPVI</sequence>
<dbReference type="AlphaFoldDB" id="A0A4S4L921"/>
<feature type="region of interest" description="Disordered" evidence="2">
    <location>
        <begin position="468"/>
        <end position="487"/>
    </location>
</feature>
<dbReference type="SMART" id="SM00262">
    <property type="entry name" value="GEL"/>
    <property type="match status" value="1"/>
</dbReference>
<evidence type="ECO:0008006" key="5">
    <source>
        <dbReference type="Google" id="ProtNLM"/>
    </source>
</evidence>
<dbReference type="InterPro" id="IPR029006">
    <property type="entry name" value="ADF-H/Gelsolin-like_dom_sf"/>
</dbReference>
<dbReference type="OrthoDB" id="6375767at2759"/>
<evidence type="ECO:0000256" key="2">
    <source>
        <dbReference type="SAM" id="MobiDB-lite"/>
    </source>
</evidence>
<feature type="compositionally biased region" description="Polar residues" evidence="2">
    <location>
        <begin position="112"/>
        <end position="125"/>
    </location>
</feature>
<feature type="region of interest" description="Disordered" evidence="2">
    <location>
        <begin position="324"/>
        <end position="361"/>
    </location>
</feature>
<dbReference type="EMBL" id="SGPK01000111">
    <property type="protein sequence ID" value="THH08146.1"/>
    <property type="molecule type" value="Genomic_DNA"/>
</dbReference>
<reference evidence="3 4" key="1">
    <citation type="submission" date="2019-02" db="EMBL/GenBank/DDBJ databases">
        <title>Genome sequencing of the rare red list fungi Phellinidium pouzarii.</title>
        <authorList>
            <person name="Buettner E."/>
            <person name="Kellner H."/>
        </authorList>
    </citation>
    <scope>NUCLEOTIDE SEQUENCE [LARGE SCALE GENOMIC DNA]</scope>
    <source>
        <strain evidence="3 4">DSM 108285</strain>
    </source>
</reference>
<dbReference type="Gene3D" id="3.40.20.10">
    <property type="entry name" value="Severin"/>
    <property type="match status" value="1"/>
</dbReference>
<dbReference type="GO" id="GO:0051015">
    <property type="term" value="F:actin filament binding"/>
    <property type="evidence" value="ECO:0007669"/>
    <property type="project" value="InterPro"/>
</dbReference>
<feature type="region of interest" description="Disordered" evidence="2">
    <location>
        <begin position="380"/>
        <end position="414"/>
    </location>
</feature>
<comment type="caution">
    <text evidence="3">The sequence shown here is derived from an EMBL/GenBank/DDBJ whole genome shotgun (WGS) entry which is preliminary data.</text>
</comment>
<feature type="region of interest" description="Disordered" evidence="2">
    <location>
        <begin position="242"/>
        <end position="261"/>
    </location>
</feature>
<feature type="region of interest" description="Disordered" evidence="2">
    <location>
        <begin position="276"/>
        <end position="310"/>
    </location>
</feature>
<keyword evidence="1" id="KW-0677">Repeat</keyword>
<name>A0A4S4L921_9AGAM</name>